<name>A0A9W6SS53_9ACTN</name>
<dbReference type="InterPro" id="IPR036291">
    <property type="entry name" value="NAD(P)-bd_dom_sf"/>
</dbReference>
<dbReference type="SUPFAM" id="SSF51735">
    <property type="entry name" value="NAD(P)-binding Rossmann-fold domains"/>
    <property type="match status" value="1"/>
</dbReference>
<dbReference type="InterPro" id="IPR057326">
    <property type="entry name" value="KR_dom"/>
</dbReference>
<feature type="domain" description="Ketoreductase" evidence="3">
    <location>
        <begin position="5"/>
        <end position="188"/>
    </location>
</feature>
<dbReference type="GO" id="GO:0016616">
    <property type="term" value="F:oxidoreductase activity, acting on the CH-OH group of donors, NAD or NADP as acceptor"/>
    <property type="evidence" value="ECO:0007669"/>
    <property type="project" value="TreeGrafter"/>
</dbReference>
<dbReference type="Gene3D" id="3.40.50.720">
    <property type="entry name" value="NAD(P)-binding Rossmann-like Domain"/>
    <property type="match status" value="1"/>
</dbReference>
<dbReference type="PRINTS" id="PR00080">
    <property type="entry name" value="SDRFAMILY"/>
</dbReference>
<dbReference type="CDD" id="cd05233">
    <property type="entry name" value="SDR_c"/>
    <property type="match status" value="1"/>
</dbReference>
<dbReference type="Proteomes" id="UP001165079">
    <property type="component" value="Unassembled WGS sequence"/>
</dbReference>
<evidence type="ECO:0000256" key="2">
    <source>
        <dbReference type="RuleBase" id="RU000363"/>
    </source>
</evidence>
<evidence type="ECO:0000259" key="3">
    <source>
        <dbReference type="SMART" id="SM00822"/>
    </source>
</evidence>
<evidence type="ECO:0000313" key="5">
    <source>
        <dbReference type="Proteomes" id="UP001165079"/>
    </source>
</evidence>
<sequence length="237" mass="25769">MSERRSVLITGASKGIGAATAERFMAADNGVTDLILLARESAEFTATQERLHAGNPHGKAIRPYYVDLADRARTVGVLKDVMAEVGRVDILVNNAGYTSPRAFQQVEFADFERTMAVNLYAPFTLVQELLHNGNTFELIVNIASTAGMAGRPGWLTYSASKAALITMSEVMKEELAIYGTRVVCISPGRCATDLRKTLAPDEDPTTIMQPEDVAGVIEMLTTDVGRFVDSRNLVVRL</sequence>
<dbReference type="RefSeq" id="WP_285667467.1">
    <property type="nucleotide sequence ID" value="NZ_BSTX01000008.1"/>
</dbReference>
<dbReference type="Pfam" id="PF00106">
    <property type="entry name" value="adh_short"/>
    <property type="match status" value="1"/>
</dbReference>
<comment type="caution">
    <text evidence="4">The sequence shown here is derived from an EMBL/GenBank/DDBJ whole genome shotgun (WGS) entry which is preliminary data.</text>
</comment>
<dbReference type="SMART" id="SM00822">
    <property type="entry name" value="PKS_KR"/>
    <property type="match status" value="1"/>
</dbReference>
<organism evidence="4 5">
    <name type="scientific">Actinorhabdospora filicis</name>
    <dbReference type="NCBI Taxonomy" id="1785913"/>
    <lineage>
        <taxon>Bacteria</taxon>
        <taxon>Bacillati</taxon>
        <taxon>Actinomycetota</taxon>
        <taxon>Actinomycetes</taxon>
        <taxon>Micromonosporales</taxon>
        <taxon>Micromonosporaceae</taxon>
        <taxon>Actinorhabdospora</taxon>
    </lineage>
</organism>
<dbReference type="PRINTS" id="PR00081">
    <property type="entry name" value="GDHRDH"/>
</dbReference>
<evidence type="ECO:0000256" key="1">
    <source>
        <dbReference type="ARBA" id="ARBA00006484"/>
    </source>
</evidence>
<proteinExistence type="inferred from homology"/>
<gene>
    <name evidence="4" type="ORF">Afil01_67060</name>
</gene>
<dbReference type="GO" id="GO:0030497">
    <property type="term" value="P:fatty acid elongation"/>
    <property type="evidence" value="ECO:0007669"/>
    <property type="project" value="TreeGrafter"/>
</dbReference>
<accession>A0A9W6SS53</accession>
<dbReference type="PANTHER" id="PTHR42760">
    <property type="entry name" value="SHORT-CHAIN DEHYDROGENASES/REDUCTASES FAMILY MEMBER"/>
    <property type="match status" value="1"/>
</dbReference>
<dbReference type="PANTHER" id="PTHR42760:SF40">
    <property type="entry name" value="3-OXOACYL-[ACYL-CARRIER-PROTEIN] REDUCTASE, CHLOROPLASTIC"/>
    <property type="match status" value="1"/>
</dbReference>
<keyword evidence="5" id="KW-1185">Reference proteome</keyword>
<dbReference type="InterPro" id="IPR002347">
    <property type="entry name" value="SDR_fam"/>
</dbReference>
<comment type="similarity">
    <text evidence="1 2">Belongs to the short-chain dehydrogenases/reductases (SDR) family.</text>
</comment>
<dbReference type="EMBL" id="BSTX01000008">
    <property type="protein sequence ID" value="GLZ81899.1"/>
    <property type="molecule type" value="Genomic_DNA"/>
</dbReference>
<evidence type="ECO:0000313" key="4">
    <source>
        <dbReference type="EMBL" id="GLZ81899.1"/>
    </source>
</evidence>
<protein>
    <submittedName>
        <fullName evidence="4">Short-chain dehydrogenase</fullName>
    </submittedName>
</protein>
<dbReference type="AlphaFoldDB" id="A0A9W6SS53"/>
<reference evidence="4" key="1">
    <citation type="submission" date="2023-03" db="EMBL/GenBank/DDBJ databases">
        <title>Actinorhabdospora filicis NBRC 111898.</title>
        <authorList>
            <person name="Ichikawa N."/>
            <person name="Sato H."/>
            <person name="Tonouchi N."/>
        </authorList>
    </citation>
    <scope>NUCLEOTIDE SEQUENCE</scope>
    <source>
        <strain evidence="4">NBRC 111898</strain>
    </source>
</reference>